<protein>
    <submittedName>
        <fullName evidence="4">ABC transporter substrate-binding protein</fullName>
    </submittedName>
</protein>
<evidence type="ECO:0000313" key="5">
    <source>
        <dbReference type="Proteomes" id="UP001595900"/>
    </source>
</evidence>
<evidence type="ECO:0000256" key="2">
    <source>
        <dbReference type="SAM" id="MobiDB-lite"/>
    </source>
</evidence>
<reference evidence="5" key="1">
    <citation type="journal article" date="2019" name="Int. J. Syst. Evol. Microbiol.">
        <title>The Global Catalogue of Microorganisms (GCM) 10K type strain sequencing project: providing services to taxonomists for standard genome sequencing and annotation.</title>
        <authorList>
            <consortium name="The Broad Institute Genomics Platform"/>
            <consortium name="The Broad Institute Genome Sequencing Center for Infectious Disease"/>
            <person name="Wu L."/>
            <person name="Ma J."/>
        </authorList>
    </citation>
    <scope>NUCLEOTIDE SEQUENCE [LARGE SCALE GENOMIC DNA]</scope>
    <source>
        <strain evidence="5">CGMCC 1.10363</strain>
    </source>
</reference>
<feature type="chain" id="PRO_5046359560" evidence="3">
    <location>
        <begin position="34"/>
        <end position="391"/>
    </location>
</feature>
<dbReference type="PANTHER" id="PTHR30006:SF2">
    <property type="entry name" value="ABC TRANSPORTER SUBSTRATE-BINDING PROTEIN"/>
    <property type="match status" value="1"/>
</dbReference>
<comment type="caution">
    <text evidence="4">The sequence shown here is derived from an EMBL/GenBank/DDBJ whole genome shotgun (WGS) entry which is preliminary data.</text>
</comment>
<proteinExistence type="predicted"/>
<keyword evidence="5" id="KW-1185">Reference proteome</keyword>
<evidence type="ECO:0000256" key="3">
    <source>
        <dbReference type="SAM" id="SignalP"/>
    </source>
</evidence>
<accession>A0ABV8QDP3</accession>
<evidence type="ECO:0000256" key="1">
    <source>
        <dbReference type="ARBA" id="ARBA00022729"/>
    </source>
</evidence>
<dbReference type="Pfam" id="PF13343">
    <property type="entry name" value="SBP_bac_6"/>
    <property type="match status" value="1"/>
</dbReference>
<feature type="region of interest" description="Disordered" evidence="2">
    <location>
        <begin position="100"/>
        <end position="127"/>
    </location>
</feature>
<dbReference type="Gene3D" id="3.40.190.10">
    <property type="entry name" value="Periplasmic binding protein-like II"/>
    <property type="match status" value="2"/>
</dbReference>
<organism evidence="4 5">
    <name type="scientific">Gryllotalpicola reticulitermitis</name>
    <dbReference type="NCBI Taxonomy" id="1184153"/>
    <lineage>
        <taxon>Bacteria</taxon>
        <taxon>Bacillati</taxon>
        <taxon>Actinomycetota</taxon>
        <taxon>Actinomycetes</taxon>
        <taxon>Micrococcales</taxon>
        <taxon>Microbacteriaceae</taxon>
        <taxon>Gryllotalpicola</taxon>
    </lineage>
</organism>
<dbReference type="PROSITE" id="PS51257">
    <property type="entry name" value="PROKAR_LIPOPROTEIN"/>
    <property type="match status" value="1"/>
</dbReference>
<keyword evidence="1 3" id="KW-0732">Signal</keyword>
<feature type="signal peptide" evidence="3">
    <location>
        <begin position="1"/>
        <end position="33"/>
    </location>
</feature>
<name>A0ABV8QDP3_9MICO</name>
<evidence type="ECO:0000313" key="4">
    <source>
        <dbReference type="EMBL" id="MFC4245109.1"/>
    </source>
</evidence>
<dbReference type="EMBL" id="JBHSCN010000020">
    <property type="protein sequence ID" value="MFC4245109.1"/>
    <property type="molecule type" value="Genomic_DNA"/>
</dbReference>
<gene>
    <name evidence="4" type="ORF">ACFOYW_17210</name>
</gene>
<sequence length="391" mass="40684">MNSKLRRVASGLALVAAAAIALTACSSGSGSSAAPKAKDCKTLTTAQASKATSAAAFGGLDCLAAAAEKEGHLNVITLPPSWANYGEIIAGFEKKYPQIKINSENPNGSSQDEADAAHNDKGQSTAPDVFDIGTSVLEANKDIVTPYKVQNWNDIPADFKDPDGNWYYDYTGVMSIGYDSSKIKTAPKSLNDLLSPEYKNAVAIKMSPVKANEALMSVVLAALNNGGSADNLQPGVDWFAKLKKAGNFIPTVASQATVNNGETPAVIQWSFNNVGWGDASQGGNPNFKTVIPTGAAVGSYYNQAVASGAANPAAARLWEEYLYTPQVQNEYLAAGAFPAELTTMQKNGTLDKSALAKAGGLPSQITLLTDAQATAAGTFITTAWPKAGMGD</sequence>
<dbReference type="SUPFAM" id="SSF53850">
    <property type="entry name" value="Periplasmic binding protein-like II"/>
    <property type="match status" value="1"/>
</dbReference>
<dbReference type="RefSeq" id="WP_390231863.1">
    <property type="nucleotide sequence ID" value="NZ_JBHSCN010000020.1"/>
</dbReference>
<feature type="compositionally biased region" description="Polar residues" evidence="2">
    <location>
        <begin position="100"/>
        <end position="111"/>
    </location>
</feature>
<dbReference type="PANTHER" id="PTHR30006">
    <property type="entry name" value="THIAMINE-BINDING PERIPLASMIC PROTEIN-RELATED"/>
    <property type="match status" value="1"/>
</dbReference>
<dbReference type="Proteomes" id="UP001595900">
    <property type="component" value="Unassembled WGS sequence"/>
</dbReference>